<keyword evidence="3" id="KW-1185">Reference proteome</keyword>
<proteinExistence type="predicted"/>
<reference evidence="3" key="1">
    <citation type="journal article" date="2019" name="Int. J. Syst. Evol. Microbiol.">
        <title>The Global Catalogue of Microorganisms (GCM) 10K type strain sequencing project: providing services to taxonomists for standard genome sequencing and annotation.</title>
        <authorList>
            <consortium name="The Broad Institute Genomics Platform"/>
            <consortium name="The Broad Institute Genome Sequencing Center for Infectious Disease"/>
            <person name="Wu L."/>
            <person name="Ma J."/>
        </authorList>
    </citation>
    <scope>NUCLEOTIDE SEQUENCE [LARGE SCALE GENOMIC DNA]</scope>
    <source>
        <strain evidence="3">CGMCC 4.7035</strain>
    </source>
</reference>
<comment type="caution">
    <text evidence="2">The sequence shown here is derived from an EMBL/GenBank/DDBJ whole genome shotgun (WGS) entry which is preliminary data.</text>
</comment>
<sequence>MHGIQGMGGPPSHLGGVDADERARALTELAVDEHGVHVPGPV</sequence>
<dbReference type="EMBL" id="JBHRWR010000033">
    <property type="protein sequence ID" value="MFC3577449.1"/>
    <property type="molecule type" value="Genomic_DNA"/>
</dbReference>
<protein>
    <submittedName>
        <fullName evidence="2">Uncharacterized protein</fullName>
    </submittedName>
</protein>
<name>A0ABV7SKC0_9ACTN</name>
<dbReference type="Proteomes" id="UP001595701">
    <property type="component" value="Unassembled WGS sequence"/>
</dbReference>
<evidence type="ECO:0000313" key="2">
    <source>
        <dbReference type="EMBL" id="MFC3577449.1"/>
    </source>
</evidence>
<dbReference type="RefSeq" id="WP_310773430.1">
    <property type="nucleotide sequence ID" value="NZ_JBHRWR010000033.1"/>
</dbReference>
<evidence type="ECO:0000313" key="3">
    <source>
        <dbReference type="Proteomes" id="UP001595701"/>
    </source>
</evidence>
<evidence type="ECO:0000256" key="1">
    <source>
        <dbReference type="SAM" id="MobiDB-lite"/>
    </source>
</evidence>
<organism evidence="2 3">
    <name type="scientific">Streptomyces yaanensis</name>
    <dbReference type="NCBI Taxonomy" id="1142239"/>
    <lineage>
        <taxon>Bacteria</taxon>
        <taxon>Bacillati</taxon>
        <taxon>Actinomycetota</taxon>
        <taxon>Actinomycetes</taxon>
        <taxon>Kitasatosporales</taxon>
        <taxon>Streptomycetaceae</taxon>
        <taxon>Streptomyces</taxon>
    </lineage>
</organism>
<feature type="region of interest" description="Disordered" evidence="1">
    <location>
        <begin position="1"/>
        <end position="20"/>
    </location>
</feature>
<gene>
    <name evidence="2" type="ORF">ACFOZ0_30110</name>
</gene>
<accession>A0ABV7SKC0</accession>